<dbReference type="eggNOG" id="ENOG5032UFI">
    <property type="taxonomic scope" value="Bacteria"/>
</dbReference>
<feature type="domain" description="DUF4352" evidence="4">
    <location>
        <begin position="96"/>
        <end position="205"/>
    </location>
</feature>
<dbReference type="InterPro" id="IPR029050">
    <property type="entry name" value="Immunoprotect_excell_Ig-like"/>
</dbReference>
<evidence type="ECO:0000256" key="2">
    <source>
        <dbReference type="SAM" id="MobiDB-lite"/>
    </source>
</evidence>
<name>A0A094WLX0_ALKAL</name>
<dbReference type="AlphaFoldDB" id="A0A094WLX0"/>
<keyword evidence="1 3" id="KW-0732">Signal</keyword>
<dbReference type="RefSeq" id="WP_040323953.1">
    <property type="nucleotide sequence ID" value="NZ_ALPT02000041.1"/>
</dbReference>
<feature type="chain" id="PRO_5039211271" description="DUF4352 domain-containing protein" evidence="3">
    <location>
        <begin position="20"/>
        <end position="224"/>
    </location>
</feature>
<evidence type="ECO:0000313" key="6">
    <source>
        <dbReference type="Proteomes" id="UP000002754"/>
    </source>
</evidence>
<feature type="signal peptide" evidence="3">
    <location>
        <begin position="1"/>
        <end position="19"/>
    </location>
</feature>
<organism evidence="5 6">
    <name type="scientific">Alkalihalobacillus alcalophilus ATCC 27647 = CGMCC 1.3604</name>
    <dbReference type="NCBI Taxonomy" id="1218173"/>
    <lineage>
        <taxon>Bacteria</taxon>
        <taxon>Bacillati</taxon>
        <taxon>Bacillota</taxon>
        <taxon>Bacilli</taxon>
        <taxon>Bacillales</taxon>
        <taxon>Bacillaceae</taxon>
        <taxon>Alkalihalobacillus</taxon>
    </lineage>
</organism>
<keyword evidence="6" id="KW-1185">Reference proteome</keyword>
<dbReference type="InterPro" id="IPR029051">
    <property type="entry name" value="DUF4352"/>
</dbReference>
<evidence type="ECO:0000256" key="3">
    <source>
        <dbReference type="SAM" id="SignalP"/>
    </source>
</evidence>
<comment type="caution">
    <text evidence="5">The sequence shown here is derived from an EMBL/GenBank/DDBJ whole genome shotgun (WGS) entry which is preliminary data.</text>
</comment>
<dbReference type="Proteomes" id="UP000002754">
    <property type="component" value="Unassembled WGS sequence"/>
</dbReference>
<dbReference type="EMBL" id="ALPT02000041">
    <property type="protein sequence ID" value="KGA96953.1"/>
    <property type="molecule type" value="Genomic_DNA"/>
</dbReference>
<gene>
    <name evidence="5" type="ORF">BALCAV_0213090</name>
</gene>
<reference evidence="5 6" key="1">
    <citation type="journal article" date="2014" name="Genome Announc.">
        <title>Draft Genome Sequence of Bacillus alcalophilus AV1934, a Classic Alkaliphile Isolated from Human Feces in 1934.</title>
        <authorList>
            <person name="Attie O."/>
            <person name="Jayaprakash A."/>
            <person name="Shah H."/>
            <person name="Paulsen I.T."/>
            <person name="Morino M."/>
            <person name="Takahashi Y."/>
            <person name="Narumi I."/>
            <person name="Sachidanandam R."/>
            <person name="Satoh K."/>
            <person name="Ito M."/>
            <person name="Krulwich T.A."/>
        </authorList>
    </citation>
    <scope>NUCLEOTIDE SEQUENCE [LARGE SCALE GENOMIC DNA]</scope>
    <source>
        <strain evidence="5 6">AV1934</strain>
    </source>
</reference>
<evidence type="ECO:0000256" key="1">
    <source>
        <dbReference type="ARBA" id="ARBA00022729"/>
    </source>
</evidence>
<evidence type="ECO:0000259" key="4">
    <source>
        <dbReference type="Pfam" id="PF11611"/>
    </source>
</evidence>
<evidence type="ECO:0000313" key="5">
    <source>
        <dbReference type="EMBL" id="KGA96953.1"/>
    </source>
</evidence>
<feature type="region of interest" description="Disordered" evidence="2">
    <location>
        <begin position="22"/>
        <end position="90"/>
    </location>
</feature>
<feature type="compositionally biased region" description="Acidic residues" evidence="2">
    <location>
        <begin position="42"/>
        <end position="66"/>
    </location>
</feature>
<dbReference type="Pfam" id="PF11611">
    <property type="entry name" value="DUF4352"/>
    <property type="match status" value="1"/>
</dbReference>
<proteinExistence type="predicted"/>
<dbReference type="PROSITE" id="PS51257">
    <property type="entry name" value="PROKAR_LIPOPROTEIN"/>
    <property type="match status" value="1"/>
</dbReference>
<dbReference type="Gene3D" id="2.60.40.1240">
    <property type="match status" value="1"/>
</dbReference>
<accession>A0A094WLX0</accession>
<protein>
    <recommendedName>
        <fullName evidence="4">DUF4352 domain-containing protein</fullName>
    </recommendedName>
</protein>
<dbReference type="STRING" id="1218173.BALCAV_0213090"/>
<sequence length="224" mass="24096">MKKIMKAIGITLLAGSLLVACNSDEGTGTSEDAKGEGIPNEQVDESDNEESNSGDDENEESNETDSESSGGGMSSDQDFNDQLNLGIGDTAQFSSNQGAYEITIDSIRKEKTIDGESPMFDYFIIVDLTVKNIGDSVIDVTNPVGILEQTIYLDVSGSNDMSQNFESIDALTGELQPGEQLSGEALFSVREGEEDQYIRVQPGLIAAGGVYNEAVWTFTEDEME</sequence>